<keyword evidence="1" id="KW-1133">Transmembrane helix</keyword>
<feature type="transmembrane region" description="Helical" evidence="1">
    <location>
        <begin position="21"/>
        <end position="37"/>
    </location>
</feature>
<keyword evidence="1" id="KW-0812">Transmembrane</keyword>
<keyword evidence="1" id="KW-0472">Membrane</keyword>
<dbReference type="EMBL" id="MN739631">
    <property type="protein sequence ID" value="QHT17158.1"/>
    <property type="molecule type" value="Genomic_DNA"/>
</dbReference>
<sequence>MFIVSYPKNIVINTTNDSENTINILFLYSFNLLLYVFDNTIGVPRVFVYFVCNVVIIINININDTKWNINATIIEINDKFTTRLGFIFSFSKLNKSFEINIENAVCITNNIPNPIISVYF</sequence>
<dbReference type="AlphaFoldDB" id="A0A6C0DJP3"/>
<organism evidence="2">
    <name type="scientific">viral metagenome</name>
    <dbReference type="NCBI Taxonomy" id="1070528"/>
    <lineage>
        <taxon>unclassified sequences</taxon>
        <taxon>metagenomes</taxon>
        <taxon>organismal metagenomes</taxon>
    </lineage>
</organism>
<name>A0A6C0DJP3_9ZZZZ</name>
<accession>A0A6C0DJP3</accession>
<protein>
    <submittedName>
        <fullName evidence="2">Uncharacterized protein</fullName>
    </submittedName>
</protein>
<reference evidence="2" key="1">
    <citation type="journal article" date="2020" name="Nature">
        <title>Giant virus diversity and host interactions through global metagenomics.</title>
        <authorList>
            <person name="Schulz F."/>
            <person name="Roux S."/>
            <person name="Paez-Espino D."/>
            <person name="Jungbluth S."/>
            <person name="Walsh D.A."/>
            <person name="Denef V.J."/>
            <person name="McMahon K.D."/>
            <person name="Konstantinidis K.T."/>
            <person name="Eloe-Fadrosh E.A."/>
            <person name="Kyrpides N.C."/>
            <person name="Woyke T."/>
        </authorList>
    </citation>
    <scope>NUCLEOTIDE SEQUENCE</scope>
    <source>
        <strain evidence="2">GVMAG-M-3300023174-24</strain>
    </source>
</reference>
<proteinExistence type="predicted"/>
<evidence type="ECO:0000256" key="1">
    <source>
        <dbReference type="SAM" id="Phobius"/>
    </source>
</evidence>
<feature type="transmembrane region" description="Helical" evidence="1">
    <location>
        <begin position="43"/>
        <end position="62"/>
    </location>
</feature>
<evidence type="ECO:0000313" key="2">
    <source>
        <dbReference type="EMBL" id="QHT17158.1"/>
    </source>
</evidence>